<feature type="non-terminal residue" evidence="6">
    <location>
        <position position="1"/>
    </location>
</feature>
<dbReference type="GO" id="GO:0043565">
    <property type="term" value="F:sequence-specific DNA binding"/>
    <property type="evidence" value="ECO:0007669"/>
    <property type="project" value="InterPro"/>
</dbReference>
<reference evidence="6" key="1">
    <citation type="journal article" date="2021" name="PeerJ">
        <title>Extensive microbial diversity within the chicken gut microbiome revealed by metagenomics and culture.</title>
        <authorList>
            <person name="Gilroy R."/>
            <person name="Ravi A."/>
            <person name="Getino M."/>
            <person name="Pursley I."/>
            <person name="Horton D.L."/>
            <person name="Alikhan N.F."/>
            <person name="Baker D."/>
            <person name="Gharbi K."/>
            <person name="Hall N."/>
            <person name="Watson M."/>
            <person name="Adriaenssens E.M."/>
            <person name="Foster-Nyarko E."/>
            <person name="Jarju S."/>
            <person name="Secka A."/>
            <person name="Antonio M."/>
            <person name="Oren A."/>
            <person name="Chaudhuri R.R."/>
            <person name="La Ragione R."/>
            <person name="Hildebrand F."/>
            <person name="Pallen M.J."/>
        </authorList>
    </citation>
    <scope>NUCLEOTIDE SEQUENCE</scope>
    <source>
        <strain evidence="6">ChiBcec16_6824</strain>
    </source>
</reference>
<evidence type="ECO:0000259" key="5">
    <source>
        <dbReference type="PROSITE" id="PS50995"/>
    </source>
</evidence>
<evidence type="ECO:0000256" key="3">
    <source>
        <dbReference type="ARBA" id="ARBA00023163"/>
    </source>
</evidence>
<dbReference type="Proteomes" id="UP000823868">
    <property type="component" value="Unassembled WGS sequence"/>
</dbReference>
<proteinExistence type="predicted"/>
<accession>A0A9D1Y6D0</accession>
<dbReference type="InterPro" id="IPR036390">
    <property type="entry name" value="WH_DNA-bd_sf"/>
</dbReference>
<dbReference type="SMART" id="SM00347">
    <property type="entry name" value="HTH_MARR"/>
    <property type="match status" value="1"/>
</dbReference>
<dbReference type="Gene3D" id="1.10.10.10">
    <property type="entry name" value="Winged helix-like DNA-binding domain superfamily/Winged helix DNA-binding domain"/>
    <property type="match status" value="1"/>
</dbReference>
<comment type="caution">
    <text evidence="6">The sequence shown here is derived from an EMBL/GenBank/DDBJ whole genome shotgun (WGS) entry which is preliminary data.</text>
</comment>
<feature type="domain" description="HTH cro/C1-type" evidence="4">
    <location>
        <begin position="12"/>
        <end position="37"/>
    </location>
</feature>
<dbReference type="PRINTS" id="PR00033">
    <property type="entry name" value="HTHASNC"/>
</dbReference>
<reference evidence="6" key="2">
    <citation type="submission" date="2021-04" db="EMBL/GenBank/DDBJ databases">
        <authorList>
            <person name="Gilroy R."/>
        </authorList>
    </citation>
    <scope>NUCLEOTIDE SEQUENCE</scope>
    <source>
        <strain evidence="6">ChiBcec16_6824</strain>
    </source>
</reference>
<dbReference type="PROSITE" id="PS50995">
    <property type="entry name" value="HTH_MARR_2"/>
    <property type="match status" value="1"/>
</dbReference>
<keyword evidence="2" id="KW-0238">DNA-binding</keyword>
<dbReference type="PRINTS" id="PR00598">
    <property type="entry name" value="HTHMARR"/>
</dbReference>
<dbReference type="InterPro" id="IPR001387">
    <property type="entry name" value="Cro/C1-type_HTH"/>
</dbReference>
<dbReference type="PROSITE" id="PS50943">
    <property type="entry name" value="HTH_CROC1"/>
    <property type="match status" value="1"/>
</dbReference>
<keyword evidence="1" id="KW-0805">Transcription regulation</keyword>
<gene>
    <name evidence="6" type="ORF">H9841_00800</name>
</gene>
<dbReference type="PANTHER" id="PTHR42756">
    <property type="entry name" value="TRANSCRIPTIONAL REGULATOR, MARR"/>
    <property type="match status" value="1"/>
</dbReference>
<evidence type="ECO:0000256" key="2">
    <source>
        <dbReference type="ARBA" id="ARBA00023125"/>
    </source>
</evidence>
<dbReference type="InterPro" id="IPR000835">
    <property type="entry name" value="HTH_MarR-typ"/>
</dbReference>
<dbReference type="InterPro" id="IPR011991">
    <property type="entry name" value="ArsR-like_HTH"/>
</dbReference>
<dbReference type="EMBL" id="DXDX01000017">
    <property type="protein sequence ID" value="HIY20424.1"/>
    <property type="molecule type" value="Genomic_DNA"/>
</dbReference>
<dbReference type="PANTHER" id="PTHR42756:SF1">
    <property type="entry name" value="TRANSCRIPTIONAL REPRESSOR OF EMRAB OPERON"/>
    <property type="match status" value="1"/>
</dbReference>
<dbReference type="CDD" id="cd00090">
    <property type="entry name" value="HTH_ARSR"/>
    <property type="match status" value="1"/>
</dbReference>
<dbReference type="InterPro" id="IPR036388">
    <property type="entry name" value="WH-like_DNA-bd_sf"/>
</dbReference>
<dbReference type="SUPFAM" id="SSF46785">
    <property type="entry name" value="Winged helix' DNA-binding domain"/>
    <property type="match status" value="1"/>
</dbReference>
<sequence>QEVSHPLLLCILRSAANGQGLTQRELAQRLGVSPAAVTTSLKSLEKRGYIHREPEPQDARRNRVCLTERGQQAVEACAGCFQRVNQRMSQGLTAEERQQIKALFQRMLENLKKS</sequence>
<organism evidence="6 7">
    <name type="scientific">Candidatus Flavonifractor merdigallinarum</name>
    <dbReference type="NCBI Taxonomy" id="2838589"/>
    <lineage>
        <taxon>Bacteria</taxon>
        <taxon>Bacillati</taxon>
        <taxon>Bacillota</taxon>
        <taxon>Clostridia</taxon>
        <taxon>Eubacteriales</taxon>
        <taxon>Oscillospiraceae</taxon>
        <taxon>Flavonifractor</taxon>
    </lineage>
</organism>
<evidence type="ECO:0000256" key="1">
    <source>
        <dbReference type="ARBA" id="ARBA00023015"/>
    </source>
</evidence>
<dbReference type="GO" id="GO:0003700">
    <property type="term" value="F:DNA-binding transcription factor activity"/>
    <property type="evidence" value="ECO:0007669"/>
    <property type="project" value="InterPro"/>
</dbReference>
<name>A0A9D1Y6D0_9FIRM</name>
<dbReference type="InterPro" id="IPR000485">
    <property type="entry name" value="AsnC-type_HTH_dom"/>
</dbReference>
<keyword evidence="3" id="KW-0804">Transcription</keyword>
<evidence type="ECO:0000313" key="6">
    <source>
        <dbReference type="EMBL" id="HIY20424.1"/>
    </source>
</evidence>
<feature type="domain" description="HTH marR-type" evidence="5">
    <location>
        <begin position="1"/>
        <end position="109"/>
    </location>
</feature>
<evidence type="ECO:0000259" key="4">
    <source>
        <dbReference type="PROSITE" id="PS50943"/>
    </source>
</evidence>
<dbReference type="Pfam" id="PF12802">
    <property type="entry name" value="MarR_2"/>
    <property type="match status" value="1"/>
</dbReference>
<evidence type="ECO:0000313" key="7">
    <source>
        <dbReference type="Proteomes" id="UP000823868"/>
    </source>
</evidence>
<protein>
    <submittedName>
        <fullName evidence="6">MarR family transcriptional regulator</fullName>
    </submittedName>
</protein>
<dbReference type="AlphaFoldDB" id="A0A9D1Y6D0"/>